<evidence type="ECO:0000313" key="1">
    <source>
        <dbReference type="EMBL" id="SEQ81382.1"/>
    </source>
</evidence>
<reference evidence="1 2" key="1">
    <citation type="submission" date="2016-10" db="EMBL/GenBank/DDBJ databases">
        <authorList>
            <person name="de Groot N.N."/>
        </authorList>
    </citation>
    <scope>NUCLEOTIDE SEQUENCE [LARGE SCALE GENOMIC DNA]</scope>
    <source>
        <strain evidence="1 2">B25</strain>
    </source>
</reference>
<evidence type="ECO:0000313" key="2">
    <source>
        <dbReference type="Proteomes" id="UP000182360"/>
    </source>
</evidence>
<accession>A0A1H9J3N0</accession>
<dbReference type="AlphaFoldDB" id="A0A1H9J3N0"/>
<dbReference type="OrthoDB" id="9812605at2"/>
<organism evidence="1 2">
    <name type="scientific">Treponema bryantii</name>
    <dbReference type="NCBI Taxonomy" id="163"/>
    <lineage>
        <taxon>Bacteria</taxon>
        <taxon>Pseudomonadati</taxon>
        <taxon>Spirochaetota</taxon>
        <taxon>Spirochaetia</taxon>
        <taxon>Spirochaetales</taxon>
        <taxon>Treponemataceae</taxon>
        <taxon>Treponema</taxon>
    </lineage>
</organism>
<dbReference type="RefSeq" id="WP_074645277.1">
    <property type="nucleotide sequence ID" value="NZ_FOFU01000011.1"/>
</dbReference>
<dbReference type="EMBL" id="FOFU01000011">
    <property type="protein sequence ID" value="SEQ81382.1"/>
    <property type="molecule type" value="Genomic_DNA"/>
</dbReference>
<name>A0A1H9J3N0_9SPIR</name>
<keyword evidence="2" id="KW-1185">Reference proteome</keyword>
<proteinExistence type="predicted"/>
<dbReference type="Gene3D" id="1.10.1070.20">
    <property type="match status" value="1"/>
</dbReference>
<sequence length="397" mass="45742">MSSFTKYILKHKDIPVLKFESDGENIVSVDEVLNKEHLPLALQSFEVEQKTLTDVMRKWWQGRAIPESRQNLSEARETLGNISIASLVTKSMGLSLSDHYWAHPVELNLYWKDVNFFENEFSEDVGRALFGIWGNDGHEINPISPDNTSDGWLKKRWIINNNQRILVKGGTGLEQQEPFNEVLATEICTRLNIPCVKYSLITEGFNYYSSCQNFLSSDLEFVPASYIYNLKPFSGGLWDKFSHFKDCCTIAGIKDLESIERDITQMLFVDFIIANIDRHWGNFGFIRNSETLEWKSLTPVFDSGSSMFYKVPTPALSDVKIVSSQYITARPFGYNQKDQLTILPVKQYCNSFPMESLNDISDWFEKLLKANDNMTEKRRLMLCHLLKQRVEEAGKVM</sequence>
<evidence type="ECO:0008006" key="3">
    <source>
        <dbReference type="Google" id="ProtNLM"/>
    </source>
</evidence>
<protein>
    <recommendedName>
        <fullName evidence="3">HipA-like C-terminal domain-containing protein</fullName>
    </recommendedName>
</protein>
<dbReference type="Proteomes" id="UP000182360">
    <property type="component" value="Unassembled WGS sequence"/>
</dbReference>
<gene>
    <name evidence="1" type="ORF">SAMN04487977_11161</name>
</gene>